<reference evidence="10 11" key="1">
    <citation type="journal article" date="2011" name="Proc. Natl. Acad. Sci. U.S.A.">
        <title>Genome and transcriptome analyses of the mountain pine beetle-fungal symbiont Grosmannia clavigera, a lodgepole pine pathogen.</title>
        <authorList>
            <person name="DiGuistini S."/>
            <person name="Wang Y."/>
            <person name="Liao N.Y."/>
            <person name="Taylor G."/>
            <person name="Tanguay P."/>
            <person name="Feau N."/>
            <person name="Henrissat B."/>
            <person name="Chan S.K."/>
            <person name="Hesse-Orce U."/>
            <person name="Alamouti S.M."/>
            <person name="Tsui C.K.M."/>
            <person name="Docking R.T."/>
            <person name="Levasseur A."/>
            <person name="Haridas S."/>
            <person name="Robertson G."/>
            <person name="Birol I."/>
            <person name="Holt R.A."/>
            <person name="Marra M.A."/>
            <person name="Hamelin R.C."/>
            <person name="Hirst M."/>
            <person name="Jones S.J.M."/>
            <person name="Bohlmann J."/>
            <person name="Breuil C."/>
        </authorList>
    </citation>
    <scope>NUCLEOTIDE SEQUENCE [LARGE SCALE GENOMIC DNA]</scope>
    <source>
        <strain evidence="11">kw1407 / UAMH 11150</strain>
    </source>
</reference>
<dbReference type="HOGENOM" id="CLU_009961_2_1_1"/>
<dbReference type="InterPro" id="IPR047544">
    <property type="entry name" value="RING-HC_RBR_RNF216"/>
</dbReference>
<protein>
    <submittedName>
        <fullName evidence="10">Ring finger protein</fullName>
    </submittedName>
</protein>
<gene>
    <name evidence="10" type="ORF">CMQ_4084</name>
</gene>
<dbReference type="SUPFAM" id="SSF57850">
    <property type="entry name" value="RING/U-box"/>
    <property type="match status" value="1"/>
</dbReference>
<dbReference type="Gene3D" id="1.20.120.1750">
    <property type="match status" value="1"/>
</dbReference>
<dbReference type="STRING" id="655863.F0X8G9"/>
<dbReference type="CDD" id="cd20339">
    <property type="entry name" value="BRcat_RBR_RNF216"/>
    <property type="match status" value="1"/>
</dbReference>
<sequence length="510" mass="57931">MRTLEDEIRSASTSTVLTLFPDICPDYLKEKSEELAYDHESIVGHILDQVEKGFPYPKRAGLKRKRQSSSSGHSLDEEHQKKIQEDEAVLKFNSDDRRQLKKPAEYVQISKTLIQQMFVFVPQKDIATILGTHGNCLFPAILELEATMAETSPEALPFKLKKTKTKKLPEYSPESLDGTILVTRSAPKKDALEEYRAAVAICQQREEKRKQRKQLDLEEERNFQNAQTEGTIKDCECCYGEFALNRMIHCDGTLFHWFCRGCSRRMAENQIGLSKYSLACMSTDGCKSGFSRDQQKLFLDEKTRIALERIEQEHILRIAGIENLETCPFCPFAAEYPPAEINKEFQCQNPTCEEVSCRLCRKATHIPKTCAEAERESGPSARLTIEEAMSAALIRSCNMCRTPFIKELGCNKMSCSRPGCSNVQCYVCHKSCDYAHFDDTTRGGKKGNCPLFESAEQRHADEVQAAEEAARKEVASKNPDIDVNLLKIRLSDRVLADEKRRREADGGRRH</sequence>
<name>F0X8G9_GROCL</name>
<evidence type="ECO:0000259" key="9">
    <source>
        <dbReference type="PROSITE" id="PS51873"/>
    </source>
</evidence>
<keyword evidence="11" id="KW-1185">Reference proteome</keyword>
<keyword evidence="2" id="KW-0808">Transferase</keyword>
<evidence type="ECO:0000313" key="10">
    <source>
        <dbReference type="EMBL" id="EFX06015.1"/>
    </source>
</evidence>
<dbReference type="GO" id="GO:0016740">
    <property type="term" value="F:transferase activity"/>
    <property type="evidence" value="ECO:0007669"/>
    <property type="project" value="UniProtKB-KW"/>
</dbReference>
<evidence type="ECO:0000256" key="2">
    <source>
        <dbReference type="ARBA" id="ARBA00022679"/>
    </source>
</evidence>
<dbReference type="GeneID" id="25977256"/>
<keyword evidence="3" id="KW-0479">Metal-binding</keyword>
<dbReference type="InParanoid" id="F0X8G9"/>
<dbReference type="RefSeq" id="XP_014175497.1">
    <property type="nucleotide sequence ID" value="XM_014320022.1"/>
</dbReference>
<dbReference type="InterPro" id="IPR047545">
    <property type="entry name" value="BRcat_RBR_RNF216"/>
</dbReference>
<dbReference type="PANTHER" id="PTHR22770">
    <property type="entry name" value="UBIQUITIN CONJUGATING ENZYME 7 INTERACTING PROTEIN-RELATED"/>
    <property type="match status" value="1"/>
</dbReference>
<dbReference type="GO" id="GO:0008270">
    <property type="term" value="F:zinc ion binding"/>
    <property type="evidence" value="ECO:0007669"/>
    <property type="project" value="UniProtKB-KW"/>
</dbReference>
<proteinExistence type="predicted"/>
<dbReference type="PROSITE" id="PS51873">
    <property type="entry name" value="TRIAD"/>
    <property type="match status" value="1"/>
</dbReference>
<feature type="domain" description="RING-type" evidence="9">
    <location>
        <begin position="231"/>
        <end position="453"/>
    </location>
</feature>
<dbReference type="OrthoDB" id="10009520at2759"/>
<dbReference type="PANTHER" id="PTHR22770:SF47">
    <property type="entry name" value="E3 UBIQUITIN-PROTEIN LIGASE RNF216"/>
    <property type="match status" value="1"/>
</dbReference>
<dbReference type="EMBL" id="GL629735">
    <property type="protein sequence ID" value="EFX06015.1"/>
    <property type="molecule type" value="Genomic_DNA"/>
</dbReference>
<comment type="pathway">
    <text evidence="1">Protein modification; protein ubiquitination.</text>
</comment>
<dbReference type="Pfam" id="PF26200">
    <property type="entry name" value="Rcat_RNF216"/>
    <property type="match status" value="1"/>
</dbReference>
<dbReference type="InterPro" id="IPR051628">
    <property type="entry name" value="LUBAC_E3_Ligases"/>
</dbReference>
<keyword evidence="4" id="KW-0677">Repeat</keyword>
<evidence type="ECO:0000256" key="6">
    <source>
        <dbReference type="ARBA" id="ARBA00022786"/>
    </source>
</evidence>
<evidence type="ECO:0000256" key="4">
    <source>
        <dbReference type="ARBA" id="ARBA00022737"/>
    </source>
</evidence>
<dbReference type="CDD" id="cd16630">
    <property type="entry name" value="RING-HC_RBR_RNF216"/>
    <property type="match status" value="1"/>
</dbReference>
<feature type="region of interest" description="Disordered" evidence="8">
    <location>
        <begin position="58"/>
        <end position="81"/>
    </location>
</feature>
<dbReference type="eggNOG" id="KOG1812">
    <property type="taxonomic scope" value="Eukaryota"/>
</dbReference>
<keyword evidence="7" id="KW-0862">Zinc</keyword>
<evidence type="ECO:0000313" key="11">
    <source>
        <dbReference type="Proteomes" id="UP000007796"/>
    </source>
</evidence>
<organism evidence="11">
    <name type="scientific">Grosmannia clavigera (strain kw1407 / UAMH 11150)</name>
    <name type="common">Blue stain fungus</name>
    <name type="synonym">Graphiocladiella clavigera</name>
    <dbReference type="NCBI Taxonomy" id="655863"/>
    <lineage>
        <taxon>Eukaryota</taxon>
        <taxon>Fungi</taxon>
        <taxon>Dikarya</taxon>
        <taxon>Ascomycota</taxon>
        <taxon>Pezizomycotina</taxon>
        <taxon>Sordariomycetes</taxon>
        <taxon>Sordariomycetidae</taxon>
        <taxon>Ophiostomatales</taxon>
        <taxon>Ophiostomataceae</taxon>
        <taxon>Leptographium</taxon>
    </lineage>
</organism>
<keyword evidence="6" id="KW-0833">Ubl conjugation pathway</keyword>
<keyword evidence="5" id="KW-0863">Zinc-finger</keyword>
<evidence type="ECO:0000256" key="5">
    <source>
        <dbReference type="ARBA" id="ARBA00022771"/>
    </source>
</evidence>
<dbReference type="Proteomes" id="UP000007796">
    <property type="component" value="Unassembled WGS sequence"/>
</dbReference>
<evidence type="ECO:0000256" key="1">
    <source>
        <dbReference type="ARBA" id="ARBA00004906"/>
    </source>
</evidence>
<evidence type="ECO:0000256" key="8">
    <source>
        <dbReference type="SAM" id="MobiDB-lite"/>
    </source>
</evidence>
<evidence type="ECO:0000256" key="7">
    <source>
        <dbReference type="ARBA" id="ARBA00022833"/>
    </source>
</evidence>
<dbReference type="AlphaFoldDB" id="F0X8G9"/>
<dbReference type="InterPro" id="IPR044066">
    <property type="entry name" value="TRIAD_supradom"/>
</dbReference>
<accession>F0X8G9</accession>
<evidence type="ECO:0000256" key="3">
    <source>
        <dbReference type="ARBA" id="ARBA00022723"/>
    </source>
</evidence>